<evidence type="ECO:0008006" key="7">
    <source>
        <dbReference type="Google" id="ProtNLM"/>
    </source>
</evidence>
<evidence type="ECO:0000256" key="2">
    <source>
        <dbReference type="ARBA" id="ARBA00006809"/>
    </source>
</evidence>
<feature type="region of interest" description="Disordered" evidence="4">
    <location>
        <begin position="1"/>
        <end position="33"/>
    </location>
</feature>
<feature type="compositionally biased region" description="Acidic residues" evidence="4">
    <location>
        <begin position="767"/>
        <end position="788"/>
    </location>
</feature>
<protein>
    <recommendedName>
        <fullName evidence="7">DNA polymerase V</fullName>
    </recommendedName>
</protein>
<organism evidence="5 6">
    <name type="scientific">Diplocarpon coronariae</name>
    <dbReference type="NCBI Taxonomy" id="2795749"/>
    <lineage>
        <taxon>Eukaryota</taxon>
        <taxon>Fungi</taxon>
        <taxon>Dikarya</taxon>
        <taxon>Ascomycota</taxon>
        <taxon>Pezizomycotina</taxon>
        <taxon>Leotiomycetes</taxon>
        <taxon>Helotiales</taxon>
        <taxon>Drepanopezizaceae</taxon>
        <taxon>Diplocarpon</taxon>
    </lineage>
</organism>
<evidence type="ECO:0000256" key="4">
    <source>
        <dbReference type="SAM" id="MobiDB-lite"/>
    </source>
</evidence>
<evidence type="ECO:0000313" key="6">
    <source>
        <dbReference type="Proteomes" id="UP000242519"/>
    </source>
</evidence>
<proteinExistence type="inferred from homology"/>
<evidence type="ECO:0000256" key="1">
    <source>
        <dbReference type="ARBA" id="ARBA00004123"/>
    </source>
</evidence>
<dbReference type="GO" id="GO:0005730">
    <property type="term" value="C:nucleolus"/>
    <property type="evidence" value="ECO:0007669"/>
    <property type="project" value="InterPro"/>
</dbReference>
<dbReference type="STRING" id="503106.A0A218ZAB7"/>
<evidence type="ECO:0000256" key="3">
    <source>
        <dbReference type="ARBA" id="ARBA00023242"/>
    </source>
</evidence>
<evidence type="ECO:0000313" key="5">
    <source>
        <dbReference type="EMBL" id="OWP04938.1"/>
    </source>
</evidence>
<feature type="region of interest" description="Disordered" evidence="4">
    <location>
        <begin position="726"/>
        <end position="789"/>
    </location>
</feature>
<dbReference type="PANTHER" id="PTHR13213">
    <property type="entry name" value="MYB-BINDING PROTEIN 1A FAMILY MEMBER"/>
    <property type="match status" value="1"/>
</dbReference>
<comment type="similarity">
    <text evidence="2">Belongs to the MYBBP1A family.</text>
</comment>
<sequence length="1011" mass="112510">MGQKRKRASKENPRANQNPSKQQKTVPNGEKKAAKLGAAIAPLNTSLFLDNPKGADLKREVELYELLTSEDIEDRLNAANAVISGLLDGSGVEESTLERHLERRLFRGLASGRKGARLGYSVVLTEIIGQLYGTKDLAATKYTGLTFDKVLGFLVAKTKPDGDLSGQEEKDHFLGLLFGLESFVGAKVLFGGDEKWSIILQKFLDLAKKKPWTREQCGWAIAKALSQMDQSQARYTLEQVQNAGLASSPEGVGIWITARNQFPDMQFPSKPWGSSGNPLEHLKALGKALKESSSDDGSQKSQQAKQTGNWNGQLHFVWGIVLAQFAAGIKNNDDEINSDFVNFWKVAVDENLFSSTASRERKYWGFLLFQKILKEATSYGKLLPSVFSHNFIRCLINHVQESDRFLHQAANKSLNVLVHAVESNPEILATILPCLISGHGAYNFDRISKTKTVEKLLSLVADSNVASIIGILKEPVLLVEGTHAELIKEAEMRRQTFGDYILIIIRKVNLMDQSRNIEWIKEIALPILARFAYSENFKCKPPLSEKTRTLFRNRLMSTFSHLLSDLKGYAFACDLLTSFEPDAVKMDDEITHAKEHAVSTIENISKKIKKSKAERKAPLQAVNLLYSLVVFQLYNGERDAVSILEELKLCYDKLIRRKGTEGDDVDASEVLVELLLSFISKPSLLLQKVTQHVFGAFMEDMTAGGLKLMTDVLEADENLRGQQQLFDQEPEDEDVMNVDSDDEDDSDVEVVDMDAEEVHLNDHLSGEADDSSEDDDDNDGDVEAADEEDTKRLNLALAKALGTHAVGQGDDDASDSDADMTDSEMMALDSKLVEIFSQRKKAPNKKQEQKDAREIMVNFKRRVLDLLDIYVKRQPLNPLAFGLLLPLLQLIRTTKTKQLARKAESIIQAFAKASKGAKKKSISCIDTSQQIKLMKAIHSEASKDPSISFARAASSASLLVASSLYRADKGSMKKMSTVYRDSQVAWVEGDVKMLAVFFVDWVNWCQSHANA</sequence>
<dbReference type="Pfam" id="PF04931">
    <property type="entry name" value="DNA_pol_phi"/>
    <property type="match status" value="1"/>
</dbReference>
<keyword evidence="3" id="KW-0539">Nucleus</keyword>
<comment type="subcellular location">
    <subcellularLocation>
        <location evidence="1">Nucleus</location>
    </subcellularLocation>
</comment>
<dbReference type="GO" id="GO:0000182">
    <property type="term" value="F:rDNA binding"/>
    <property type="evidence" value="ECO:0007669"/>
    <property type="project" value="TreeGrafter"/>
</dbReference>
<dbReference type="SUPFAM" id="SSF48371">
    <property type="entry name" value="ARM repeat"/>
    <property type="match status" value="1"/>
</dbReference>
<feature type="compositionally biased region" description="Polar residues" evidence="4">
    <location>
        <begin position="14"/>
        <end position="26"/>
    </location>
</feature>
<dbReference type="GO" id="GO:0006355">
    <property type="term" value="P:regulation of DNA-templated transcription"/>
    <property type="evidence" value="ECO:0007669"/>
    <property type="project" value="InterPro"/>
</dbReference>
<keyword evidence="6" id="KW-1185">Reference proteome</keyword>
<gene>
    <name evidence="5" type="ORF">B2J93_6984</name>
</gene>
<feature type="compositionally biased region" description="Acidic residues" evidence="4">
    <location>
        <begin position="728"/>
        <end position="755"/>
    </location>
</feature>
<dbReference type="Proteomes" id="UP000242519">
    <property type="component" value="Unassembled WGS sequence"/>
</dbReference>
<comment type="caution">
    <text evidence="5">The sequence shown here is derived from an EMBL/GenBank/DDBJ whole genome shotgun (WGS) entry which is preliminary data.</text>
</comment>
<dbReference type="InterPro" id="IPR007015">
    <property type="entry name" value="DNA_pol_V/MYBBP1A"/>
</dbReference>
<dbReference type="EMBL" id="MZNU01000088">
    <property type="protein sequence ID" value="OWP04938.1"/>
    <property type="molecule type" value="Genomic_DNA"/>
</dbReference>
<dbReference type="InParanoid" id="A0A218ZAB7"/>
<name>A0A218ZAB7_9HELO</name>
<feature type="compositionally biased region" description="Basic and acidic residues" evidence="4">
    <location>
        <begin position="756"/>
        <end position="766"/>
    </location>
</feature>
<dbReference type="FunCoup" id="A0A218ZAB7">
    <property type="interactions" value="323"/>
</dbReference>
<dbReference type="InterPro" id="IPR016024">
    <property type="entry name" value="ARM-type_fold"/>
</dbReference>
<reference evidence="5 6" key="1">
    <citation type="submission" date="2017-04" db="EMBL/GenBank/DDBJ databases">
        <title>Draft genome sequence of Marssonina coronaria NL1: causal agent of apple blotch.</title>
        <authorList>
            <person name="Cheng Q."/>
        </authorList>
    </citation>
    <scope>NUCLEOTIDE SEQUENCE [LARGE SCALE GENOMIC DNA]</scope>
    <source>
        <strain evidence="5 6">NL1</strain>
    </source>
</reference>
<dbReference type="PANTHER" id="PTHR13213:SF2">
    <property type="entry name" value="MYB-BINDING PROTEIN 1A"/>
    <property type="match status" value="1"/>
</dbReference>
<dbReference type="AlphaFoldDB" id="A0A218ZAB7"/>
<accession>A0A218ZAB7</accession>
<dbReference type="OrthoDB" id="342531at2759"/>